<dbReference type="EMBL" id="JACJIQ010000008">
    <property type="protein sequence ID" value="MBA9077639.1"/>
    <property type="molecule type" value="Genomic_DNA"/>
</dbReference>
<evidence type="ECO:0000313" key="2">
    <source>
        <dbReference type="Proteomes" id="UP000563094"/>
    </source>
</evidence>
<gene>
    <name evidence="1" type="ORF">FHS90_002357</name>
</gene>
<keyword evidence="2" id="KW-1185">Reference proteome</keyword>
<comment type="caution">
    <text evidence="1">The sequence shown here is derived from an EMBL/GenBank/DDBJ whole genome shotgun (WGS) entry which is preliminary data.</text>
</comment>
<organism evidence="1 2">
    <name type="scientific">Rufibacter quisquiliarum</name>
    <dbReference type="NCBI Taxonomy" id="1549639"/>
    <lineage>
        <taxon>Bacteria</taxon>
        <taxon>Pseudomonadati</taxon>
        <taxon>Bacteroidota</taxon>
        <taxon>Cytophagia</taxon>
        <taxon>Cytophagales</taxon>
        <taxon>Hymenobacteraceae</taxon>
        <taxon>Rufibacter</taxon>
    </lineage>
</organism>
<dbReference type="Proteomes" id="UP000563094">
    <property type="component" value="Unassembled WGS sequence"/>
</dbReference>
<dbReference type="AlphaFoldDB" id="A0A839GLE3"/>
<name>A0A839GLE3_9BACT</name>
<sequence>MVNVRDLPRLSNYQEVTLLLSNYQATFLRRSYHFMPTKLISLGMYGRPDFGFLSSSEKVFHTTVSISTYS</sequence>
<evidence type="ECO:0000313" key="1">
    <source>
        <dbReference type="EMBL" id="MBA9077639.1"/>
    </source>
</evidence>
<protein>
    <submittedName>
        <fullName evidence="1">Uncharacterized protein</fullName>
    </submittedName>
</protein>
<proteinExistence type="predicted"/>
<reference evidence="1 2" key="1">
    <citation type="submission" date="2020-08" db="EMBL/GenBank/DDBJ databases">
        <title>Genomic Encyclopedia of Type Strains, Phase IV (KMG-IV): sequencing the most valuable type-strain genomes for metagenomic binning, comparative biology and taxonomic classification.</title>
        <authorList>
            <person name="Goeker M."/>
        </authorList>
    </citation>
    <scope>NUCLEOTIDE SEQUENCE [LARGE SCALE GENOMIC DNA]</scope>
    <source>
        <strain evidence="1 2">DSM 29854</strain>
    </source>
</reference>
<accession>A0A839GLE3</accession>